<keyword evidence="2" id="KW-1185">Reference proteome</keyword>
<proteinExistence type="predicted"/>
<organism evidence="1 2">
    <name type="scientific">Chlamydomonas eustigma</name>
    <dbReference type="NCBI Taxonomy" id="1157962"/>
    <lineage>
        <taxon>Eukaryota</taxon>
        <taxon>Viridiplantae</taxon>
        <taxon>Chlorophyta</taxon>
        <taxon>core chlorophytes</taxon>
        <taxon>Chlorophyceae</taxon>
        <taxon>CS clade</taxon>
        <taxon>Chlamydomonadales</taxon>
        <taxon>Chlamydomonadaceae</taxon>
        <taxon>Chlamydomonas</taxon>
    </lineage>
</organism>
<protein>
    <submittedName>
        <fullName evidence="1">Uncharacterized protein</fullName>
    </submittedName>
</protein>
<reference evidence="1 2" key="1">
    <citation type="submission" date="2017-08" db="EMBL/GenBank/DDBJ databases">
        <title>Acidophilic green algal genome provides insights into adaptation to an acidic environment.</title>
        <authorList>
            <person name="Hirooka S."/>
            <person name="Hirose Y."/>
            <person name="Kanesaki Y."/>
            <person name="Higuchi S."/>
            <person name="Fujiwara T."/>
            <person name="Onuma R."/>
            <person name="Era A."/>
            <person name="Ohbayashi R."/>
            <person name="Uzuka A."/>
            <person name="Nozaki H."/>
            <person name="Yoshikawa H."/>
            <person name="Miyagishima S.Y."/>
        </authorList>
    </citation>
    <scope>NUCLEOTIDE SEQUENCE [LARGE SCALE GENOMIC DNA]</scope>
    <source>
        <strain evidence="1 2">NIES-2499</strain>
    </source>
</reference>
<comment type="caution">
    <text evidence="1">The sequence shown here is derived from an EMBL/GenBank/DDBJ whole genome shotgun (WGS) entry which is preliminary data.</text>
</comment>
<accession>A0A250XCQ1</accession>
<dbReference type="AlphaFoldDB" id="A0A250XCQ1"/>
<dbReference type="Proteomes" id="UP000232323">
    <property type="component" value="Unassembled WGS sequence"/>
</dbReference>
<evidence type="ECO:0000313" key="1">
    <source>
        <dbReference type="EMBL" id="GAX80834.1"/>
    </source>
</evidence>
<sequence length="429" mass="47118">MSIQGTLNTATLCTKALLSGKALPYSSGYFAEVVCSISNLRIEGERDAMALKVTSDNKLEAACPQNICPDNHLLDDAAYPLSATSPKDISPVNYLLEEVGCLPTSNPEERPLEGRGRGVHLPSRRASMEVAELSGGRLYYLSRPASKEVTELSGGRLCRLHHPDDSMSEGAIHFLQHLGSVPTVENVDDTEILSAGANIRKAKASKELLVHYNEWLDMQTCKIEQLLLAFLHSPVDGGSSSAGLESEGDGMALNSEQQQPIDQAGLLIVPYDWHSHQDGHESWKSSLHNEITQLCGTATEFLQLRQLQGRLSRQQSKIDQCLSVLCLASQRLTEIDDRILSKQAKLSELVAEVAALQQCDEIMIDNNDNGGGIECYHDESTEQPGGQELHDPMLLQNVDEEEAEVVIPVKEWSIVQNKVTTPFHLNLLF</sequence>
<gene>
    <name evidence="1" type="ORF">CEUSTIGMA_g8269.t1</name>
</gene>
<dbReference type="EMBL" id="BEGY01000057">
    <property type="protein sequence ID" value="GAX80834.1"/>
    <property type="molecule type" value="Genomic_DNA"/>
</dbReference>
<evidence type="ECO:0000313" key="2">
    <source>
        <dbReference type="Proteomes" id="UP000232323"/>
    </source>
</evidence>
<name>A0A250XCQ1_9CHLO</name>